<organism evidence="1 2">
    <name type="scientific">Providencia rettgeri</name>
    <dbReference type="NCBI Taxonomy" id="587"/>
    <lineage>
        <taxon>Bacteria</taxon>
        <taxon>Pseudomonadati</taxon>
        <taxon>Pseudomonadota</taxon>
        <taxon>Gammaproteobacteria</taxon>
        <taxon>Enterobacterales</taxon>
        <taxon>Morganellaceae</taxon>
        <taxon>Providencia</taxon>
    </lineage>
</organism>
<sequence>MHEKGFNLAWVETLLTHIDKNGMYNHVQYVDRHREMMQRYADYMDELERGLDNVISVNF</sequence>
<dbReference type="EMBL" id="SHDO01000011">
    <property type="protein sequence ID" value="MBX6981384.1"/>
    <property type="molecule type" value="Genomic_DNA"/>
</dbReference>
<dbReference type="Proteomes" id="UP000824410">
    <property type="component" value="Unassembled WGS sequence"/>
</dbReference>
<evidence type="ECO:0000313" key="2">
    <source>
        <dbReference type="Proteomes" id="UP000824410"/>
    </source>
</evidence>
<name>A0AAP2K015_PRORE</name>
<gene>
    <name evidence="1" type="ORF">EX242_14095</name>
</gene>
<protein>
    <recommendedName>
        <fullName evidence="3">Integrase</fullName>
    </recommendedName>
</protein>
<comment type="caution">
    <text evidence="1">The sequence shown here is derived from an EMBL/GenBank/DDBJ whole genome shotgun (WGS) entry which is preliminary data.</text>
</comment>
<evidence type="ECO:0000313" key="1">
    <source>
        <dbReference type="EMBL" id="MBX6981384.1"/>
    </source>
</evidence>
<evidence type="ECO:0008006" key="3">
    <source>
        <dbReference type="Google" id="ProtNLM"/>
    </source>
</evidence>
<accession>A0AAP2K015</accession>
<dbReference type="RefSeq" id="WP_131680037.1">
    <property type="nucleotide sequence ID" value="NZ_SHCZ01000019.1"/>
</dbReference>
<dbReference type="AlphaFoldDB" id="A0AAP2K015"/>
<reference evidence="1" key="1">
    <citation type="submission" date="2019-02" db="EMBL/GenBank/DDBJ databases">
        <title>Genomic characterization of isolates from hospital effluents in KZN, South Africa.</title>
        <authorList>
            <person name="Ntshobeni N."/>
            <person name="Allam M."/>
            <person name="Ismail A."/>
            <person name="Amoako D."/>
            <person name="Essack S."/>
            <person name="Chenia H."/>
        </authorList>
    </citation>
    <scope>NUCLEOTIDE SEQUENCE</scope>
    <source>
        <strain evidence="1">AFE97_S1</strain>
    </source>
</reference>
<proteinExistence type="predicted"/>